<organism evidence="9 10">
    <name type="scientific">Motiliproteus coralliicola</name>
    <dbReference type="NCBI Taxonomy" id="2283196"/>
    <lineage>
        <taxon>Bacteria</taxon>
        <taxon>Pseudomonadati</taxon>
        <taxon>Pseudomonadota</taxon>
        <taxon>Gammaproteobacteria</taxon>
        <taxon>Oceanospirillales</taxon>
        <taxon>Oceanospirillaceae</taxon>
        <taxon>Motiliproteus</taxon>
    </lineage>
</organism>
<evidence type="ECO:0000313" key="9">
    <source>
        <dbReference type="EMBL" id="RDE22942.1"/>
    </source>
</evidence>
<keyword evidence="3" id="KW-1003">Cell membrane</keyword>
<comment type="subcellular location">
    <subcellularLocation>
        <location evidence="1">Cell membrane</location>
        <topology evidence="1">Single-pass membrane protein</topology>
    </subcellularLocation>
    <subcellularLocation>
        <location evidence="7">Cell membrane</location>
        <topology evidence="7">Single-pass type II membrane protein</topology>
    </subcellularLocation>
</comment>
<dbReference type="Pfam" id="PF02472">
    <property type="entry name" value="ExbD"/>
    <property type="match status" value="1"/>
</dbReference>
<dbReference type="GO" id="GO:0005886">
    <property type="term" value="C:plasma membrane"/>
    <property type="evidence" value="ECO:0007669"/>
    <property type="project" value="UniProtKB-SubCell"/>
</dbReference>
<keyword evidence="4 7" id="KW-0812">Transmembrane</keyword>
<feature type="transmembrane region" description="Helical" evidence="8">
    <location>
        <begin position="21"/>
        <end position="43"/>
    </location>
</feature>
<keyword evidence="10" id="KW-1185">Reference proteome</keyword>
<dbReference type="InterPro" id="IPR003400">
    <property type="entry name" value="ExbD"/>
</dbReference>
<name>A0A369WMK1_9GAMM</name>
<dbReference type="EMBL" id="QQOH01000002">
    <property type="protein sequence ID" value="RDE22942.1"/>
    <property type="molecule type" value="Genomic_DNA"/>
</dbReference>
<dbReference type="OrthoDB" id="5294637at2"/>
<keyword evidence="5 8" id="KW-1133">Transmembrane helix</keyword>
<comment type="caution">
    <text evidence="9">The sequence shown here is derived from an EMBL/GenBank/DDBJ whole genome shotgun (WGS) entry which is preliminary data.</text>
</comment>
<evidence type="ECO:0000256" key="2">
    <source>
        <dbReference type="ARBA" id="ARBA00005811"/>
    </source>
</evidence>
<dbReference type="AlphaFoldDB" id="A0A369WMK1"/>
<keyword evidence="7" id="KW-0653">Protein transport</keyword>
<evidence type="ECO:0000313" key="10">
    <source>
        <dbReference type="Proteomes" id="UP000253769"/>
    </source>
</evidence>
<dbReference type="Proteomes" id="UP000253769">
    <property type="component" value="Unassembled WGS sequence"/>
</dbReference>
<evidence type="ECO:0000256" key="5">
    <source>
        <dbReference type="ARBA" id="ARBA00022989"/>
    </source>
</evidence>
<evidence type="ECO:0000256" key="6">
    <source>
        <dbReference type="ARBA" id="ARBA00023136"/>
    </source>
</evidence>
<gene>
    <name evidence="9" type="ORF">DV711_10335</name>
</gene>
<protein>
    <submittedName>
        <fullName evidence="9">Biopolymer transporter ExbD</fullName>
    </submittedName>
</protein>
<comment type="similarity">
    <text evidence="2 7">Belongs to the ExbD/TolR family.</text>
</comment>
<dbReference type="GO" id="GO:0022857">
    <property type="term" value="F:transmembrane transporter activity"/>
    <property type="evidence" value="ECO:0007669"/>
    <property type="project" value="InterPro"/>
</dbReference>
<evidence type="ECO:0000256" key="7">
    <source>
        <dbReference type="RuleBase" id="RU003879"/>
    </source>
</evidence>
<keyword evidence="6 8" id="KW-0472">Membrane</keyword>
<evidence type="ECO:0000256" key="4">
    <source>
        <dbReference type="ARBA" id="ARBA00022692"/>
    </source>
</evidence>
<accession>A0A369WMK1</accession>
<evidence type="ECO:0000256" key="3">
    <source>
        <dbReference type="ARBA" id="ARBA00022475"/>
    </source>
</evidence>
<evidence type="ECO:0000256" key="1">
    <source>
        <dbReference type="ARBA" id="ARBA00004162"/>
    </source>
</evidence>
<evidence type="ECO:0000256" key="8">
    <source>
        <dbReference type="SAM" id="Phobius"/>
    </source>
</evidence>
<proteinExistence type="inferred from homology"/>
<sequence length="176" mass="19095">MTPGPSARSIQRRQRRSGGRFQLNLVALMDVFTILVFFFLAHFSEFTTVDDQQAVSLPESLARQTPRDTLVITVTRQHILVQGEAVADTGASLNSPQSEISGLRSALLRARSDSAAADDDSGGDISGGTRGVDWEVTIMGDKSIPFRLLKKVMLTSSRAGYEHISLSVLQRSTNSG</sequence>
<dbReference type="GO" id="GO:0015031">
    <property type="term" value="P:protein transport"/>
    <property type="evidence" value="ECO:0007669"/>
    <property type="project" value="UniProtKB-KW"/>
</dbReference>
<keyword evidence="7" id="KW-0813">Transport</keyword>
<dbReference type="RefSeq" id="WP_114695576.1">
    <property type="nucleotide sequence ID" value="NZ_QQOH01000002.1"/>
</dbReference>
<reference evidence="9 10" key="1">
    <citation type="submission" date="2018-07" db="EMBL/GenBank/DDBJ databases">
        <title>Motiliproteus coralliicola sp. nov., a bacterium isolated from Coral.</title>
        <authorList>
            <person name="Wang G."/>
        </authorList>
    </citation>
    <scope>NUCLEOTIDE SEQUENCE [LARGE SCALE GENOMIC DNA]</scope>
    <source>
        <strain evidence="9 10">C34</strain>
    </source>
</reference>